<reference evidence="5" key="2">
    <citation type="submission" date="2018-05" db="EMBL/GenBank/DDBJ databases">
        <title>Genome Sequencing of selected type strains of the family Eggerthellaceae.</title>
        <authorList>
            <person name="Danylec N."/>
            <person name="Stoll D.A."/>
            <person name="Doetsch A."/>
            <person name="Huch M."/>
        </authorList>
    </citation>
    <scope>NUCLEOTIDE SEQUENCE [LARGE SCALE GENOMIC DNA]</scope>
    <source>
        <strain evidence="5">DSM 16107</strain>
    </source>
</reference>
<proteinExistence type="predicted"/>
<comment type="caution">
    <text evidence="3">The sequence shown here is derived from an EMBL/GenBank/DDBJ whole genome shotgun (WGS) entry which is preliminary data.</text>
</comment>
<dbReference type="Pfam" id="PF02613">
    <property type="entry name" value="Nitrate_red_del"/>
    <property type="match status" value="1"/>
</dbReference>
<evidence type="ECO:0000313" key="5">
    <source>
        <dbReference type="Proteomes" id="UP000270112"/>
    </source>
</evidence>
<dbReference type="EMBL" id="PPTT01000020">
    <property type="protein sequence ID" value="RDB67874.1"/>
    <property type="molecule type" value="Genomic_DNA"/>
</dbReference>
<dbReference type="RefSeq" id="WP_114546870.1">
    <property type="nucleotide sequence ID" value="NZ_PPTT01000020.1"/>
</dbReference>
<gene>
    <name evidence="2" type="ORF">C1876_11490</name>
    <name evidence="3" type="ORF">DMP09_04350</name>
</gene>
<name>A0A3N0J1V6_9ACTN</name>
<evidence type="ECO:0000313" key="3">
    <source>
        <dbReference type="EMBL" id="RNM42582.1"/>
    </source>
</evidence>
<evidence type="ECO:0000256" key="1">
    <source>
        <dbReference type="ARBA" id="ARBA00023186"/>
    </source>
</evidence>
<dbReference type="SUPFAM" id="SSF89155">
    <property type="entry name" value="TorD-like"/>
    <property type="match status" value="1"/>
</dbReference>
<evidence type="ECO:0000313" key="2">
    <source>
        <dbReference type="EMBL" id="RDB67874.1"/>
    </source>
</evidence>
<dbReference type="AlphaFoldDB" id="A0A3N0J1V6"/>
<dbReference type="Gene3D" id="1.10.3480.10">
    <property type="entry name" value="TorD-like"/>
    <property type="match status" value="1"/>
</dbReference>
<protein>
    <recommendedName>
        <fullName evidence="6">Molecular chaperone TorD</fullName>
    </recommendedName>
</protein>
<reference evidence="2 4" key="1">
    <citation type="journal article" date="2018" name="Elife">
        <title>Discovery and characterization of a prevalent human gut bacterial enzyme sufficient for the inactivation of a family of plant toxins.</title>
        <authorList>
            <person name="Koppel N."/>
            <person name="Bisanz J.E."/>
            <person name="Pandelia M.E."/>
            <person name="Turnbaugh P.J."/>
            <person name="Balskus E.P."/>
        </authorList>
    </citation>
    <scope>NUCLEOTIDE SEQUENCE [LARGE SCALE GENOMIC DNA]</scope>
    <source>
        <strain evidence="2 4">DSM 16107</strain>
    </source>
</reference>
<evidence type="ECO:0000313" key="4">
    <source>
        <dbReference type="Proteomes" id="UP000253817"/>
    </source>
</evidence>
<dbReference type="PANTHER" id="PTHR34227:SF1">
    <property type="entry name" value="DIMETHYL SULFOXIDE REDUCTASE CHAPERONE-RELATED"/>
    <property type="match status" value="1"/>
</dbReference>
<dbReference type="Proteomes" id="UP000270112">
    <property type="component" value="Unassembled WGS sequence"/>
</dbReference>
<organism evidence="3 5">
    <name type="scientific">Eggerthella sinensis</name>
    <dbReference type="NCBI Taxonomy" id="242230"/>
    <lineage>
        <taxon>Bacteria</taxon>
        <taxon>Bacillati</taxon>
        <taxon>Actinomycetota</taxon>
        <taxon>Coriobacteriia</taxon>
        <taxon>Eggerthellales</taxon>
        <taxon>Eggerthellaceae</taxon>
        <taxon>Eggerthella</taxon>
    </lineage>
</organism>
<keyword evidence="4" id="KW-1185">Reference proteome</keyword>
<dbReference type="InterPro" id="IPR050289">
    <property type="entry name" value="TorD/DmsD_chaperones"/>
</dbReference>
<dbReference type="InterPro" id="IPR036411">
    <property type="entry name" value="TorD-like_sf"/>
</dbReference>
<sequence>MGQEEDLKQAVGLADACELLSYAFAYPDERLAQALVDGTLADDARACLSDAGVAANAEAEAAAEGLRAWQGASIEETLSVMRKTYSRLYLAPGGHTPIFPYESAFLHVERGLPGIPALFRTAVTLDVERHMREAGVAARNGRKEPCDSVFEEFEFLSYLHAKRAEALHCNDGERAVAWAQRIGAFEEEHASMWLPTFMRRTQELAEGTPYAAFAALGLATMGERS</sequence>
<dbReference type="InterPro" id="IPR020945">
    <property type="entry name" value="DMSO/NO3_reduct_chaperone"/>
</dbReference>
<keyword evidence="1" id="KW-0143">Chaperone</keyword>
<dbReference type="EMBL" id="QICC01000010">
    <property type="protein sequence ID" value="RNM42582.1"/>
    <property type="molecule type" value="Genomic_DNA"/>
</dbReference>
<dbReference type="PANTHER" id="PTHR34227">
    <property type="entry name" value="CHAPERONE PROTEIN YCDY"/>
    <property type="match status" value="1"/>
</dbReference>
<reference evidence="3" key="3">
    <citation type="journal article" date="2019" name="Microbiol. Resour. Announc.">
        <title>Draft Genome Sequences of Type Strains of Gordonibacter faecihominis, Paraeggerthella hongkongensis, Parvibacter caecicola,Slackia equolifaciens, Slackia faecicanis, and Slackia isoflavoniconvertens.</title>
        <authorList>
            <person name="Danylec N."/>
            <person name="Stoll D.A."/>
            <person name="Dotsch A."/>
            <person name="Huch M."/>
        </authorList>
    </citation>
    <scope>NUCLEOTIDE SEQUENCE</scope>
    <source>
        <strain evidence="3">DSM 16107</strain>
    </source>
</reference>
<evidence type="ECO:0008006" key="6">
    <source>
        <dbReference type="Google" id="ProtNLM"/>
    </source>
</evidence>
<accession>A0A3N0J1V6</accession>
<dbReference type="OrthoDB" id="3173487at2"/>
<dbReference type="Proteomes" id="UP000253817">
    <property type="component" value="Unassembled WGS sequence"/>
</dbReference>